<gene>
    <name evidence="2" type="ORF">ADIARSV_1860</name>
</gene>
<dbReference type="RefSeq" id="WP_016195096.1">
    <property type="nucleotide sequence ID" value="NZ_AQPN01000070.1"/>
</dbReference>
<dbReference type="eggNOG" id="COG0489">
    <property type="taxonomic scope" value="Bacteria"/>
</dbReference>
<feature type="transmembrane region" description="Helical" evidence="1">
    <location>
        <begin position="16"/>
        <end position="33"/>
    </location>
</feature>
<proteinExistence type="predicted"/>
<dbReference type="PANTHER" id="PTHR32309:SF13">
    <property type="entry name" value="FERRIC ENTEROBACTIN TRANSPORT PROTEIN FEPE"/>
    <property type="match status" value="1"/>
</dbReference>
<dbReference type="eggNOG" id="COG3206">
    <property type="taxonomic scope" value="Bacteria"/>
</dbReference>
<keyword evidence="1" id="KW-1133">Transmembrane helix</keyword>
<dbReference type="Proteomes" id="UP000014174">
    <property type="component" value="Unassembled WGS sequence"/>
</dbReference>
<reference evidence="2 3" key="1">
    <citation type="journal article" date="2013" name="Genome Announc.">
        <title>Draft Genome Sequence of Arcticibacter svalbardensis Strain MN12-7T, a Member of the Family Sphingobacteriaceae Isolated from an Arctic Soil Sample.</title>
        <authorList>
            <person name="Shivaji S."/>
            <person name="Ara S."/>
            <person name="Prasad S."/>
            <person name="Manasa B.P."/>
            <person name="Begum Z."/>
            <person name="Singh A."/>
            <person name="Kumar Pinnaka A."/>
        </authorList>
    </citation>
    <scope>NUCLEOTIDE SEQUENCE [LARGE SCALE GENOMIC DNA]</scope>
    <source>
        <strain evidence="2 3">MN12-7</strain>
    </source>
</reference>
<dbReference type="GO" id="GO:0005886">
    <property type="term" value="C:plasma membrane"/>
    <property type="evidence" value="ECO:0007669"/>
    <property type="project" value="TreeGrafter"/>
</dbReference>
<dbReference type="PANTHER" id="PTHR32309">
    <property type="entry name" value="TYROSINE-PROTEIN KINASE"/>
    <property type="match status" value="1"/>
</dbReference>
<dbReference type="AlphaFoldDB" id="R9H180"/>
<name>R9H180_9SPHI</name>
<evidence type="ECO:0000313" key="2">
    <source>
        <dbReference type="EMBL" id="EOR94989.1"/>
    </source>
</evidence>
<dbReference type="SUPFAM" id="SSF52540">
    <property type="entry name" value="P-loop containing nucleoside triphosphate hydrolases"/>
    <property type="match status" value="1"/>
</dbReference>
<organism evidence="2 3">
    <name type="scientific">Arcticibacter svalbardensis MN12-7</name>
    <dbReference type="NCBI Taxonomy" id="1150600"/>
    <lineage>
        <taxon>Bacteria</taxon>
        <taxon>Pseudomonadati</taxon>
        <taxon>Bacteroidota</taxon>
        <taxon>Sphingobacteriia</taxon>
        <taxon>Sphingobacteriales</taxon>
        <taxon>Sphingobacteriaceae</taxon>
        <taxon>Arcticibacter</taxon>
    </lineage>
</organism>
<comment type="caution">
    <text evidence="2">The sequence shown here is derived from an EMBL/GenBank/DDBJ whole genome shotgun (WGS) entry which is preliminary data.</text>
</comment>
<evidence type="ECO:0008006" key="4">
    <source>
        <dbReference type="Google" id="ProtNLM"/>
    </source>
</evidence>
<keyword evidence="3" id="KW-1185">Reference proteome</keyword>
<dbReference type="InterPro" id="IPR027417">
    <property type="entry name" value="P-loop_NTPase"/>
</dbReference>
<dbReference type="InterPro" id="IPR050445">
    <property type="entry name" value="Bact_polysacc_biosynth/exp"/>
</dbReference>
<dbReference type="OrthoDB" id="972983at2"/>
<dbReference type="STRING" id="1150600.ADIARSV_1860"/>
<dbReference type="EMBL" id="AQPN01000070">
    <property type="protein sequence ID" value="EOR94989.1"/>
    <property type="molecule type" value="Genomic_DNA"/>
</dbReference>
<accession>R9H180</accession>
<evidence type="ECO:0000256" key="1">
    <source>
        <dbReference type="SAM" id="Phobius"/>
    </source>
</evidence>
<keyword evidence="1" id="KW-0472">Membrane</keyword>
<sequence>MEEINRFLRLLKKHRLILIIVPAITVIITFFLVRNLPNSYVSQTQIATGIVDDTQSSLTGDAAAKSWSEVSQAFANLMEVMRLKKILDQVSYKLIIHEISGKKSFRAIPPELQNYNQQELKQILNTFEDKYNKTEGLNLWDAKQIKLYNILRAIGYDSESIKNKIKINRVGDSDFITVEVDTENPELSAFIVNSLTEEFIKYYTFLIKQNQRKANTFLDKMLIEKRAAMNSNVNALRDYKIKNRVLNLEEQSSQLYAQIITYNDQKQSILKDIAANTGAVNEIDGRFDPKDRKYLESTLTRLNQRLLSTKEELRSLYDLYIQNNFEPSYKESIDSLQRILTSQINQSSDQYINSPLATKQALIQQKLQLEVQLDLSRYSMNSIENELLNLNAQFDKMVPHEAEVQSLEREVEISSKEYLDALEKFNQSSMESGFAIKINQVQIAMPGLPQPSKKMLLVIISGIVTFIFCLVVLFILYFLDDTISSSKELANKTGVPVLGGLNTIQGSVVDLNEIWNSSSSGSLNEFKDQLRSIRFEIDNEIKNGVIAITSMKEFEGKTLLALSLAHAWKMTNKKVLIIDGNFTNPEISRSLDTSMYIEDYLNGTTEVNQLHTDQSVTVLANKGADTSPLEIADAETITSKINQLKELFDVIIIETASLSKMNQSKEWLSFAGNVIAVFEARQSLNDEKLNDIAYLTSLGDKFTGWVFNKQETFLYVRKKKKSIKNG</sequence>
<dbReference type="GO" id="GO:0004713">
    <property type="term" value="F:protein tyrosine kinase activity"/>
    <property type="evidence" value="ECO:0007669"/>
    <property type="project" value="TreeGrafter"/>
</dbReference>
<keyword evidence="1" id="KW-0812">Transmembrane</keyword>
<evidence type="ECO:0000313" key="3">
    <source>
        <dbReference type="Proteomes" id="UP000014174"/>
    </source>
</evidence>
<dbReference type="Gene3D" id="3.40.50.300">
    <property type="entry name" value="P-loop containing nucleotide triphosphate hydrolases"/>
    <property type="match status" value="1"/>
</dbReference>
<feature type="transmembrane region" description="Helical" evidence="1">
    <location>
        <begin position="455"/>
        <end position="479"/>
    </location>
</feature>
<protein>
    <recommendedName>
        <fullName evidence="4">Lipopolysaccharide biosynthesis protein</fullName>
    </recommendedName>
</protein>